<proteinExistence type="predicted"/>
<feature type="region of interest" description="Disordered" evidence="1">
    <location>
        <begin position="182"/>
        <end position="218"/>
    </location>
</feature>
<protein>
    <submittedName>
        <fullName evidence="2">Uncharacterized protein</fullName>
    </submittedName>
</protein>
<dbReference type="PhylomeDB" id="E9HXM7"/>
<dbReference type="OrthoDB" id="6377591at2759"/>
<feature type="compositionally biased region" description="Gly residues" evidence="1">
    <location>
        <begin position="199"/>
        <end position="209"/>
    </location>
</feature>
<evidence type="ECO:0000313" key="2">
    <source>
        <dbReference type="EMBL" id="EFX63504.1"/>
    </source>
</evidence>
<dbReference type="PANTHER" id="PTHR33198">
    <property type="entry name" value="ANK_REP_REGION DOMAIN-CONTAINING PROTEIN-RELATED"/>
    <property type="match status" value="1"/>
</dbReference>
<reference evidence="2 3" key="1">
    <citation type="journal article" date="2011" name="Science">
        <title>The ecoresponsive genome of Daphnia pulex.</title>
        <authorList>
            <person name="Colbourne J.K."/>
            <person name="Pfrender M.E."/>
            <person name="Gilbert D."/>
            <person name="Thomas W.K."/>
            <person name="Tucker A."/>
            <person name="Oakley T.H."/>
            <person name="Tokishita S."/>
            <person name="Aerts A."/>
            <person name="Arnold G.J."/>
            <person name="Basu M.K."/>
            <person name="Bauer D.J."/>
            <person name="Caceres C.E."/>
            <person name="Carmel L."/>
            <person name="Casola C."/>
            <person name="Choi J.H."/>
            <person name="Detter J.C."/>
            <person name="Dong Q."/>
            <person name="Dusheyko S."/>
            <person name="Eads B.D."/>
            <person name="Frohlich T."/>
            <person name="Geiler-Samerotte K.A."/>
            <person name="Gerlach D."/>
            <person name="Hatcher P."/>
            <person name="Jogdeo S."/>
            <person name="Krijgsveld J."/>
            <person name="Kriventseva E.V."/>
            <person name="Kultz D."/>
            <person name="Laforsch C."/>
            <person name="Lindquist E."/>
            <person name="Lopez J."/>
            <person name="Manak J.R."/>
            <person name="Muller J."/>
            <person name="Pangilinan J."/>
            <person name="Patwardhan R.P."/>
            <person name="Pitluck S."/>
            <person name="Pritham E.J."/>
            <person name="Rechtsteiner A."/>
            <person name="Rho M."/>
            <person name="Rogozin I.B."/>
            <person name="Sakarya O."/>
            <person name="Salamov A."/>
            <person name="Schaack S."/>
            <person name="Shapiro H."/>
            <person name="Shiga Y."/>
            <person name="Skalitzky C."/>
            <person name="Smith Z."/>
            <person name="Souvorov A."/>
            <person name="Sung W."/>
            <person name="Tang Z."/>
            <person name="Tsuchiya D."/>
            <person name="Tu H."/>
            <person name="Vos H."/>
            <person name="Wang M."/>
            <person name="Wolf Y.I."/>
            <person name="Yamagata H."/>
            <person name="Yamada T."/>
            <person name="Ye Y."/>
            <person name="Shaw J.R."/>
            <person name="Andrews J."/>
            <person name="Crease T.J."/>
            <person name="Tang H."/>
            <person name="Lucas S.M."/>
            <person name="Robertson H.M."/>
            <person name="Bork P."/>
            <person name="Koonin E.V."/>
            <person name="Zdobnov E.M."/>
            <person name="Grigoriev I.V."/>
            <person name="Lynch M."/>
            <person name="Boore J.L."/>
        </authorList>
    </citation>
    <scope>NUCLEOTIDE SEQUENCE [LARGE SCALE GENOMIC DNA]</scope>
</reference>
<name>E9HXM7_DAPPU</name>
<dbReference type="PANTHER" id="PTHR33198:SF8">
    <property type="entry name" value="CCHC-TYPE DOMAIN-CONTAINING PROTEIN"/>
    <property type="match status" value="1"/>
</dbReference>
<dbReference type="Proteomes" id="UP000000305">
    <property type="component" value="Unassembled WGS sequence"/>
</dbReference>
<gene>
    <name evidence="2" type="ORF">DAPPUDRAFT_119154</name>
</gene>
<feature type="compositionally biased region" description="Low complexity" evidence="1">
    <location>
        <begin position="543"/>
        <end position="561"/>
    </location>
</feature>
<dbReference type="EMBL" id="GL733053">
    <property type="protein sequence ID" value="EFX63504.1"/>
    <property type="molecule type" value="Genomic_DNA"/>
</dbReference>
<feature type="region of interest" description="Disordered" evidence="1">
    <location>
        <begin position="513"/>
        <end position="561"/>
    </location>
</feature>
<dbReference type="InParanoid" id="E9HXM7"/>
<sequence>MATVDDALDAATAAAAAASAAAGRIASVEQNQQAMTQQLTAITQQLQLLLQGGGGAGGSGGGSASGGAGGSSGGLPGAGGAGGGGAGGGGAGGGGVGGGGAGGAQQRRRIDPSCLDKLHGDASLSQLRTWRNRWNDFCQLSQLSTYPSNEQMAAFRMVLDPAMQQIVEVALGIPSATPLSPTDVLDQINTGGASSSGGSSAGGGAGSSGGRYHDGSRSRAHMKRIVVGNVQASRRRRPAPTISIQLGHSTGQAATTIEKVTPDGGAEATVGGMDVLHALGFSEADLSSSTFDLVMAEKSTPLLVIGEKEFTATYEGTAASITITFSPDISGLLLSWYDCISLGILHDGYPRPKKNSRHGMQINSLQTANRRKAPYVYDGIVPLDPSPDDIQRIGNDIARQFDDVFDQTGSLNCMEGPEMIIELTDDATPFYVNGSRPLPFADRPAVKKLLDDYVEKKIICPPKTKLWDKVGVVVSIGRYRSYRIKFASGSVLWRNRRFLRPMVAVPETNEQTAFHEGDGAGDSTDVQHAAAGQTDGEQQDNFPGASLPLGAASSSVDTSADAGRQPGGASYSCVQLFICACAL</sequence>
<evidence type="ECO:0000256" key="1">
    <source>
        <dbReference type="SAM" id="MobiDB-lite"/>
    </source>
</evidence>
<dbReference type="KEGG" id="dpx:DAPPUDRAFT_119154"/>
<accession>E9HXM7</accession>
<dbReference type="AlphaFoldDB" id="E9HXM7"/>
<keyword evidence="3" id="KW-1185">Reference proteome</keyword>
<evidence type="ECO:0000313" key="3">
    <source>
        <dbReference type="Proteomes" id="UP000000305"/>
    </source>
</evidence>
<dbReference type="HOGENOM" id="CLU_027380_1_0_1"/>
<organism evidence="2 3">
    <name type="scientific">Daphnia pulex</name>
    <name type="common">Water flea</name>
    <dbReference type="NCBI Taxonomy" id="6669"/>
    <lineage>
        <taxon>Eukaryota</taxon>
        <taxon>Metazoa</taxon>
        <taxon>Ecdysozoa</taxon>
        <taxon>Arthropoda</taxon>
        <taxon>Crustacea</taxon>
        <taxon>Branchiopoda</taxon>
        <taxon>Diplostraca</taxon>
        <taxon>Cladocera</taxon>
        <taxon>Anomopoda</taxon>
        <taxon>Daphniidae</taxon>
        <taxon>Daphnia</taxon>
    </lineage>
</organism>